<keyword evidence="5" id="KW-0997">Cell inner membrane</keyword>
<organism evidence="11 12">
    <name type="scientific">Candidatus Finniella inopinata</name>
    <dbReference type="NCBI Taxonomy" id="1696036"/>
    <lineage>
        <taxon>Bacteria</taxon>
        <taxon>Pseudomonadati</taxon>
        <taxon>Pseudomonadota</taxon>
        <taxon>Alphaproteobacteria</taxon>
        <taxon>Holosporales</taxon>
        <taxon>Candidatus Paracaedibacteraceae</taxon>
        <taxon>Candidatus Finniella</taxon>
    </lineage>
</organism>
<keyword evidence="3 9" id="KW-0813">Transport</keyword>
<feature type="transmembrane region" description="Helical" evidence="9">
    <location>
        <begin position="191"/>
        <end position="213"/>
    </location>
</feature>
<evidence type="ECO:0000256" key="7">
    <source>
        <dbReference type="ARBA" id="ARBA00022989"/>
    </source>
</evidence>
<evidence type="ECO:0000256" key="4">
    <source>
        <dbReference type="ARBA" id="ARBA00022475"/>
    </source>
</evidence>
<feature type="transmembrane region" description="Helical" evidence="9">
    <location>
        <begin position="122"/>
        <end position="152"/>
    </location>
</feature>
<gene>
    <name evidence="11" type="ORF">EQU50_01785</name>
</gene>
<comment type="subcellular location">
    <subcellularLocation>
        <location evidence="1 9">Cell inner membrane</location>
        <topology evidence="1 9">Multi-pass membrane protein</topology>
    </subcellularLocation>
</comment>
<evidence type="ECO:0000256" key="6">
    <source>
        <dbReference type="ARBA" id="ARBA00022692"/>
    </source>
</evidence>
<sequence length="277" mass="31693">MVKKTLPFYTCKPRSRLSLAPLADLWHYRNLLWVFVKRDLKVRYRYTMLGGLWSIIQPLSMMLIFSLVFSHIFHVQTAGVPYPIFSYAALIIWQSVSRMLTQGGTSLNDYGPMLSKVYFPRMLVPLAIILGACVDFVIASTILLGMIVFYGISLSLTILWVPLILLGIFCLTMGLTLWVSALDVQFRDIRAALPFLLQVWMFATPLMYPVTIIPQRLHTLYYLNPLVTYVELFRWALLGGQIPTLPHIFTATFLSIVFLISGLLFFNKIEGTIVDRI</sequence>
<keyword evidence="6 9" id="KW-0812">Transmembrane</keyword>
<feature type="domain" description="ABC transmembrane type-2" evidence="10">
    <location>
        <begin position="49"/>
        <end position="269"/>
    </location>
</feature>
<dbReference type="PROSITE" id="PS51012">
    <property type="entry name" value="ABC_TM2"/>
    <property type="match status" value="1"/>
</dbReference>
<feature type="transmembrane region" description="Helical" evidence="9">
    <location>
        <begin position="158"/>
        <end position="179"/>
    </location>
</feature>
<evidence type="ECO:0000313" key="12">
    <source>
        <dbReference type="Proteomes" id="UP000293550"/>
    </source>
</evidence>
<dbReference type="InterPro" id="IPR047817">
    <property type="entry name" value="ABC2_TM_bact-type"/>
</dbReference>
<accession>A0A4Q7DIT9</accession>
<evidence type="ECO:0000259" key="10">
    <source>
        <dbReference type="PROSITE" id="PS51012"/>
    </source>
</evidence>
<comment type="caution">
    <text evidence="11">The sequence shown here is derived from an EMBL/GenBank/DDBJ whole genome shotgun (WGS) entry which is preliminary data.</text>
</comment>
<proteinExistence type="inferred from homology"/>
<evidence type="ECO:0000256" key="9">
    <source>
        <dbReference type="RuleBase" id="RU361157"/>
    </source>
</evidence>
<feature type="transmembrane region" description="Helical" evidence="9">
    <location>
        <begin position="46"/>
        <end position="72"/>
    </location>
</feature>
<protein>
    <recommendedName>
        <fullName evidence="9">Transport permease protein</fullName>
    </recommendedName>
</protein>
<evidence type="ECO:0000256" key="8">
    <source>
        <dbReference type="ARBA" id="ARBA00023136"/>
    </source>
</evidence>
<keyword evidence="8 9" id="KW-0472">Membrane</keyword>
<dbReference type="InterPro" id="IPR013525">
    <property type="entry name" value="ABC2_TM"/>
</dbReference>
<dbReference type="PANTHER" id="PTHR30413">
    <property type="entry name" value="INNER MEMBRANE TRANSPORT PERMEASE"/>
    <property type="match status" value="1"/>
</dbReference>
<dbReference type="EMBL" id="SCFB01000003">
    <property type="protein sequence ID" value="RZI46743.1"/>
    <property type="molecule type" value="Genomic_DNA"/>
</dbReference>
<dbReference type="Pfam" id="PF01061">
    <property type="entry name" value="ABC2_membrane"/>
    <property type="match status" value="1"/>
</dbReference>
<evidence type="ECO:0000256" key="5">
    <source>
        <dbReference type="ARBA" id="ARBA00022519"/>
    </source>
</evidence>
<dbReference type="Proteomes" id="UP000293550">
    <property type="component" value="Unassembled WGS sequence"/>
</dbReference>
<dbReference type="GO" id="GO:0140359">
    <property type="term" value="F:ABC-type transporter activity"/>
    <property type="evidence" value="ECO:0007669"/>
    <property type="project" value="InterPro"/>
</dbReference>
<reference evidence="11 12" key="1">
    <citation type="submission" date="2018-10" db="EMBL/GenBank/DDBJ databases">
        <title>An updated phylogeny of the Alphaproteobacteria reveals that the parasitic Rickettsiales and Holosporales have independent origins.</title>
        <authorList>
            <person name="Munoz-Gomez S.A."/>
            <person name="Hess S."/>
            <person name="Burger G."/>
            <person name="Lang B.F."/>
            <person name="Susko E."/>
            <person name="Slamovits C.H."/>
            <person name="Roger A.J."/>
        </authorList>
    </citation>
    <scope>NUCLEOTIDE SEQUENCE [LARGE SCALE GENOMIC DNA]</scope>
    <source>
        <strain evidence="11">HOLO01</strain>
    </source>
</reference>
<evidence type="ECO:0000256" key="1">
    <source>
        <dbReference type="ARBA" id="ARBA00004429"/>
    </source>
</evidence>
<name>A0A4Q7DIT9_9PROT</name>
<keyword evidence="7 9" id="KW-1133">Transmembrane helix</keyword>
<feature type="transmembrane region" description="Helical" evidence="9">
    <location>
        <begin position="245"/>
        <end position="266"/>
    </location>
</feature>
<dbReference type="RefSeq" id="WP_130153452.1">
    <property type="nucleotide sequence ID" value="NZ_SCFB01000003.1"/>
</dbReference>
<keyword evidence="12" id="KW-1185">Reference proteome</keyword>
<dbReference type="GO" id="GO:0015920">
    <property type="term" value="P:lipopolysaccharide transport"/>
    <property type="evidence" value="ECO:0007669"/>
    <property type="project" value="TreeGrafter"/>
</dbReference>
<comment type="caution">
    <text evidence="9">Lacks conserved residue(s) required for the propagation of feature annotation.</text>
</comment>
<dbReference type="AlphaFoldDB" id="A0A4Q7DIT9"/>
<keyword evidence="4 9" id="KW-1003">Cell membrane</keyword>
<dbReference type="GO" id="GO:0005886">
    <property type="term" value="C:plasma membrane"/>
    <property type="evidence" value="ECO:0007669"/>
    <property type="project" value="UniProtKB-SubCell"/>
</dbReference>
<dbReference type="PANTHER" id="PTHR30413:SF8">
    <property type="entry name" value="TRANSPORT PERMEASE PROTEIN"/>
    <property type="match status" value="1"/>
</dbReference>
<comment type="similarity">
    <text evidence="2 9">Belongs to the ABC-2 integral membrane protein family.</text>
</comment>
<dbReference type="OrthoDB" id="9786910at2"/>
<evidence type="ECO:0000256" key="3">
    <source>
        <dbReference type="ARBA" id="ARBA00022448"/>
    </source>
</evidence>
<evidence type="ECO:0000313" key="11">
    <source>
        <dbReference type="EMBL" id="RZI46743.1"/>
    </source>
</evidence>
<evidence type="ECO:0000256" key="2">
    <source>
        <dbReference type="ARBA" id="ARBA00007783"/>
    </source>
</evidence>